<feature type="region of interest" description="Disordered" evidence="1">
    <location>
        <begin position="558"/>
        <end position="597"/>
    </location>
</feature>
<dbReference type="PANTHER" id="PTHR46033">
    <property type="entry name" value="PROTEIN MAIN-LIKE 2"/>
    <property type="match status" value="1"/>
</dbReference>
<sequence>MVDLSEDALIMEEREELMVSPIDEKQVIPIFRVAHFLKPTLPSAEKFPFHPSIPNIQELRRSTSLKVQFRGGVSISHLKEWATWVNKLKPLYQEIWKKAGIFEAIIASTFKICMHNDLIIALAERWCLETNTFILPWGEATVTLEDMVVLGGYSVWGHCVLKPVKTKDSFEVEKTLCEAHKIIKTSKRNVNHHAWMEYFEGRGDHLEHVAFITHWLSKYVIPSKSYLIVEKALFPIAIYLSQGIPMALAPAVLASIYRDLNLLKQLILSSSKHPEQSSSRCVEDESDLILRAPLHFVQLWAWERFPNLLLKPSVIYSGEPRVVRWHKVKKLNCVDPRRAVDSAAELFLWRPYVIDTVKNWDINKFYKEREEYVVVGPKLGREILIFARFVRASKLVGVDCVEQYNPHRVSMQFGFDQDVPACVNHATDNPKIAWSNYSRPIKDAKLYVPSRLFESDVTQRYLEWWKNQNFALEDAVKHVTKRQRSRTHQRIPRLSWESYKMRNASVCCEFAQKSDEVRTDDNIQDCEMRTVESSDDDDNLPIAECLSKRRLLKKEITVPGNQEPLPSIQSQSSSASNDGTARERETLMEPEPLSKKGGCKLNLSHSLELASEVPNVNRSCGKYAEFSSTSPAKMSLQMSNDSVEAPKVTTNGINTTEGNMQMENIDNNEKGSTRYEMTDLLKLEMRIRNLENIMAGKVPRVGKR</sequence>
<dbReference type="Pfam" id="PF10536">
    <property type="entry name" value="PMD"/>
    <property type="match status" value="1"/>
</dbReference>
<gene>
    <name evidence="3" type="primary">LOC107806089</name>
</gene>
<dbReference type="InterPro" id="IPR044824">
    <property type="entry name" value="MAIN-like"/>
</dbReference>
<dbReference type="STRING" id="4097.A0A1S4B9U3"/>
<evidence type="ECO:0000313" key="3">
    <source>
        <dbReference type="RefSeq" id="XP_016485690.1"/>
    </source>
</evidence>
<dbReference type="PaxDb" id="4097-A0A1S4B9U3"/>
<dbReference type="AlphaFoldDB" id="A0A1S4B9U3"/>
<dbReference type="PANTHER" id="PTHR46033:SF80">
    <property type="entry name" value="PROTEIN MAIN-LIKE 2-LIKE"/>
    <property type="match status" value="1"/>
</dbReference>
<dbReference type="GO" id="GO:0010073">
    <property type="term" value="P:meristem maintenance"/>
    <property type="evidence" value="ECO:0007669"/>
    <property type="project" value="InterPro"/>
</dbReference>
<proteinExistence type="predicted"/>
<evidence type="ECO:0000259" key="2">
    <source>
        <dbReference type="Pfam" id="PF10536"/>
    </source>
</evidence>
<dbReference type="KEGG" id="nta:107806089"/>
<feature type="domain" description="Aminotransferase-like plant mobile" evidence="2">
    <location>
        <begin position="100"/>
        <end position="466"/>
    </location>
</feature>
<dbReference type="RefSeq" id="XP_016485690.1">
    <property type="nucleotide sequence ID" value="XM_016630204.1"/>
</dbReference>
<evidence type="ECO:0000256" key="1">
    <source>
        <dbReference type="SAM" id="MobiDB-lite"/>
    </source>
</evidence>
<name>A0A1S4B9U3_TOBAC</name>
<feature type="compositionally biased region" description="Low complexity" evidence="1">
    <location>
        <begin position="567"/>
        <end position="576"/>
    </location>
</feature>
<organism evidence="3">
    <name type="scientific">Nicotiana tabacum</name>
    <name type="common">Common tobacco</name>
    <dbReference type="NCBI Taxonomy" id="4097"/>
    <lineage>
        <taxon>Eukaryota</taxon>
        <taxon>Viridiplantae</taxon>
        <taxon>Streptophyta</taxon>
        <taxon>Embryophyta</taxon>
        <taxon>Tracheophyta</taxon>
        <taxon>Spermatophyta</taxon>
        <taxon>Magnoliopsida</taxon>
        <taxon>eudicotyledons</taxon>
        <taxon>Gunneridae</taxon>
        <taxon>Pentapetalae</taxon>
        <taxon>asterids</taxon>
        <taxon>lamiids</taxon>
        <taxon>Solanales</taxon>
        <taxon>Solanaceae</taxon>
        <taxon>Nicotianoideae</taxon>
        <taxon>Nicotianeae</taxon>
        <taxon>Nicotiana</taxon>
    </lineage>
</organism>
<reference evidence="3" key="1">
    <citation type="submission" date="2025-08" db="UniProtKB">
        <authorList>
            <consortium name="RefSeq"/>
        </authorList>
    </citation>
    <scope>IDENTIFICATION</scope>
</reference>
<accession>A0A1S4B9U3</accession>
<dbReference type="OMA" id="NIVAMQF"/>
<protein>
    <recommendedName>
        <fullName evidence="2">Aminotransferase-like plant mobile domain-containing protein</fullName>
    </recommendedName>
</protein>
<dbReference type="InterPro" id="IPR019557">
    <property type="entry name" value="AminoTfrase-like_pln_mobile"/>
</dbReference>
<dbReference type="OrthoDB" id="1275090at2759"/>